<evidence type="ECO:0000256" key="1">
    <source>
        <dbReference type="PROSITE-ProRule" id="PRU00473"/>
    </source>
</evidence>
<sequence length="449" mass="48809">MSDMNGPDENDSMSDATIVRPRGANAANISPAARAGAVPSPAVPPAPAPSARSTTPTDIEVFLHGGMNPLVQLASPLLLLAVQLRHSVDLPDMPRLREQSVAQVRRFEQGAQTAGISTQTITAARYVLCTMLDESILNAPWGEQSGWAQKTLLVTFHSESYGGAKFFQILERLTADFSRHIDLIEMMYICLALGFGGRYAIEAGGRAKLADIQDDLYRRIRAQRMAPAEELAPHWRGIQDRRNPLIRYIPLWVVGAAAACILLGAFLFFFVRLNDSVSPVSARLSEIGLESAVPPDAANLARTQPITARKTLQQLLAPEIRAGQLAVIQKTAGKEIVRIGASAMFPSGSIIVSPQESPLLKKIALALNQLRGRVIVIGYTNSVPIHTFRFPNNFVLSDARAHAVVNILDKWIDNPGRLEYVGAGDTHPIALPATRASNRRIEITYIPEG</sequence>
<dbReference type="NCBIfam" id="TIGR03349">
    <property type="entry name" value="IV_VI_DotU"/>
    <property type="match status" value="1"/>
</dbReference>
<keyword evidence="3" id="KW-1133">Transmembrane helix</keyword>
<evidence type="ECO:0000256" key="2">
    <source>
        <dbReference type="SAM" id="MobiDB-lite"/>
    </source>
</evidence>
<reference evidence="5 6" key="1">
    <citation type="submission" date="2020-07" db="EMBL/GenBank/DDBJ databases">
        <title>Complete genome sequence analysis of Acidithiobacillus ferrivorans XJFY6S-08 reveals extreme environmental adaptation to alpine acid mine drainage.</title>
        <authorList>
            <person name="Yan L."/>
            <person name="Ni Y."/>
        </authorList>
    </citation>
    <scope>NUCLEOTIDE SEQUENCE [LARGE SCALE GENOMIC DNA]</scope>
    <source>
        <strain evidence="5 6">XJFY6S-08</strain>
    </source>
</reference>
<gene>
    <name evidence="5" type="ORF">H2515_05200</name>
</gene>
<name>A0A7T4WFL6_9PROT</name>
<evidence type="ECO:0000259" key="4">
    <source>
        <dbReference type="PROSITE" id="PS51123"/>
    </source>
</evidence>
<dbReference type="CDD" id="cd07185">
    <property type="entry name" value="OmpA_C-like"/>
    <property type="match status" value="1"/>
</dbReference>
<evidence type="ECO:0000256" key="3">
    <source>
        <dbReference type="SAM" id="Phobius"/>
    </source>
</evidence>
<feature type="compositionally biased region" description="Acidic residues" evidence="2">
    <location>
        <begin position="1"/>
        <end position="12"/>
    </location>
</feature>
<dbReference type="Pfam" id="PF00691">
    <property type="entry name" value="OmpA"/>
    <property type="match status" value="1"/>
</dbReference>
<feature type="transmembrane region" description="Helical" evidence="3">
    <location>
        <begin position="249"/>
        <end position="271"/>
    </location>
</feature>
<keyword evidence="1 3" id="KW-0472">Membrane</keyword>
<organism evidence="5 6">
    <name type="scientific">Acidithiobacillus ferrivorans</name>
    <dbReference type="NCBI Taxonomy" id="160808"/>
    <lineage>
        <taxon>Bacteria</taxon>
        <taxon>Pseudomonadati</taxon>
        <taxon>Pseudomonadota</taxon>
        <taxon>Acidithiobacillia</taxon>
        <taxon>Acidithiobacillales</taxon>
        <taxon>Acidithiobacillaceae</taxon>
        <taxon>Acidithiobacillus</taxon>
    </lineage>
</organism>
<proteinExistence type="predicted"/>
<dbReference type="Gene3D" id="3.30.1330.60">
    <property type="entry name" value="OmpA-like domain"/>
    <property type="match status" value="1"/>
</dbReference>
<dbReference type="PANTHER" id="PTHR38033:SF1">
    <property type="entry name" value="DOTU FAMILY TYPE IV_VI SECRETION SYSTEM PROTEIN"/>
    <property type="match status" value="1"/>
</dbReference>
<feature type="compositionally biased region" description="Low complexity" evidence="2">
    <location>
        <begin position="22"/>
        <end position="40"/>
    </location>
</feature>
<dbReference type="PROSITE" id="PS51123">
    <property type="entry name" value="OMPA_2"/>
    <property type="match status" value="1"/>
</dbReference>
<dbReference type="AlphaFoldDB" id="A0A7T4WFL6"/>
<dbReference type="PANTHER" id="PTHR38033">
    <property type="entry name" value="MEMBRANE PROTEIN-RELATED"/>
    <property type="match status" value="1"/>
</dbReference>
<protein>
    <submittedName>
        <fullName evidence="5">DotU family type IV/VI secretion system protein</fullName>
    </submittedName>
</protein>
<dbReference type="InterPro" id="IPR017732">
    <property type="entry name" value="T4/T6SS_DotU"/>
</dbReference>
<dbReference type="NCBIfam" id="NF038228">
    <property type="entry name" value="IcmH_DotU_IVB"/>
    <property type="match status" value="1"/>
</dbReference>
<keyword evidence="3" id="KW-0812">Transmembrane</keyword>
<dbReference type="Proteomes" id="UP000595420">
    <property type="component" value="Chromosome"/>
</dbReference>
<dbReference type="Pfam" id="PF09850">
    <property type="entry name" value="DotU"/>
    <property type="match status" value="1"/>
</dbReference>
<dbReference type="InterPro" id="IPR036737">
    <property type="entry name" value="OmpA-like_sf"/>
</dbReference>
<feature type="region of interest" description="Disordered" evidence="2">
    <location>
        <begin position="1"/>
        <end position="54"/>
    </location>
</feature>
<feature type="domain" description="OmpA-like" evidence="4">
    <location>
        <begin position="332"/>
        <end position="449"/>
    </location>
</feature>
<dbReference type="InterPro" id="IPR038522">
    <property type="entry name" value="T4/T6SS_DotU_sf"/>
</dbReference>
<evidence type="ECO:0000313" key="6">
    <source>
        <dbReference type="Proteomes" id="UP000595420"/>
    </source>
</evidence>
<dbReference type="SUPFAM" id="SSF103088">
    <property type="entry name" value="OmpA-like"/>
    <property type="match status" value="1"/>
</dbReference>
<dbReference type="EMBL" id="CP059488">
    <property type="protein sequence ID" value="QQD73651.1"/>
    <property type="molecule type" value="Genomic_DNA"/>
</dbReference>
<accession>A0A7T4WFL6</accession>
<evidence type="ECO:0000313" key="5">
    <source>
        <dbReference type="EMBL" id="QQD73651.1"/>
    </source>
</evidence>
<dbReference type="RefSeq" id="WP_232821566.1">
    <property type="nucleotide sequence ID" value="NZ_CP059488.1"/>
</dbReference>
<dbReference type="InterPro" id="IPR006665">
    <property type="entry name" value="OmpA-like"/>
</dbReference>
<dbReference type="Gene3D" id="1.25.40.590">
    <property type="entry name" value="Type IV / VI secretion system, DotU"/>
    <property type="match status" value="1"/>
</dbReference>
<dbReference type="GO" id="GO:0016020">
    <property type="term" value="C:membrane"/>
    <property type="evidence" value="ECO:0007669"/>
    <property type="project" value="UniProtKB-UniRule"/>
</dbReference>